<gene>
    <name evidence="1" type="ORF">F5544_41430</name>
</gene>
<dbReference type="EMBL" id="CP046172">
    <property type="protein sequence ID" value="QIS16096.1"/>
    <property type="molecule type" value="Genomic_DNA"/>
</dbReference>
<evidence type="ECO:0000313" key="1">
    <source>
        <dbReference type="EMBL" id="QIS16096.1"/>
    </source>
</evidence>
<accession>A0A6G9YSW6</accession>
<dbReference type="RefSeq" id="WP_167478229.1">
    <property type="nucleotide sequence ID" value="NZ_CP046172.1"/>
</dbReference>
<protein>
    <submittedName>
        <fullName evidence="1">Uncharacterized protein</fullName>
    </submittedName>
</protein>
<organism evidence="1 2">
    <name type="scientific">Nocardia arthritidis</name>
    <dbReference type="NCBI Taxonomy" id="228602"/>
    <lineage>
        <taxon>Bacteria</taxon>
        <taxon>Bacillati</taxon>
        <taxon>Actinomycetota</taxon>
        <taxon>Actinomycetes</taxon>
        <taxon>Mycobacteriales</taxon>
        <taxon>Nocardiaceae</taxon>
        <taxon>Nocardia</taxon>
    </lineage>
</organism>
<keyword evidence="2" id="KW-1185">Reference proteome</keyword>
<name>A0A6G9YSW6_9NOCA</name>
<dbReference type="AlphaFoldDB" id="A0A6G9YSW6"/>
<evidence type="ECO:0000313" key="2">
    <source>
        <dbReference type="Proteomes" id="UP000503540"/>
    </source>
</evidence>
<dbReference type="Proteomes" id="UP000503540">
    <property type="component" value="Chromosome"/>
</dbReference>
<reference evidence="1 2" key="1">
    <citation type="journal article" date="2019" name="ACS Chem. Biol.">
        <title>Identification and Mobilization of a Cryptic Antibiotic Biosynthesis Gene Locus from a Human-Pathogenic Nocardia Isolate.</title>
        <authorList>
            <person name="Herisse M."/>
            <person name="Ishida K."/>
            <person name="Porter J.L."/>
            <person name="Howden B."/>
            <person name="Hertweck C."/>
            <person name="Stinear T.P."/>
            <person name="Pidot S.J."/>
        </authorList>
    </citation>
    <scope>NUCLEOTIDE SEQUENCE [LARGE SCALE GENOMIC DNA]</scope>
    <source>
        <strain evidence="1 2">AUSMDU00012717</strain>
    </source>
</reference>
<sequence>MKIKGSKAYQEFVKARSRAFGEHFDEFVQSRDLDIDDKYWSEQDKADFNVGFDALLAEWALRKAELLAAEEAAQNGES</sequence>
<proteinExistence type="predicted"/>
<dbReference type="KEGG" id="nah:F5544_41430"/>